<keyword evidence="3" id="KW-0408">Iron</keyword>
<dbReference type="Pfam" id="PF00355">
    <property type="entry name" value="Rieske"/>
    <property type="match status" value="1"/>
</dbReference>
<dbReference type="GO" id="GO:0051537">
    <property type="term" value="F:2 iron, 2 sulfur cluster binding"/>
    <property type="evidence" value="ECO:0007669"/>
    <property type="project" value="UniProtKB-KW"/>
</dbReference>
<reference evidence="6 7" key="1">
    <citation type="submission" date="2018-11" db="EMBL/GenBank/DDBJ databases">
        <title>Draft genome sequence of Buttiauxella warmboldiae CCUG 35512.</title>
        <authorList>
            <person name="Salva-Serra F."/>
            <person name="Marathe N."/>
            <person name="Moore E."/>
            <person name="Svensson L."/>
            <person name="Engstrom-Jakobsson H."/>
        </authorList>
    </citation>
    <scope>NUCLEOTIDE SEQUENCE [LARGE SCALE GENOMIC DNA]</scope>
    <source>
        <strain evidence="6 7">CCUG 35512</strain>
    </source>
</reference>
<evidence type="ECO:0000256" key="2">
    <source>
        <dbReference type="ARBA" id="ARBA00022723"/>
    </source>
</evidence>
<gene>
    <name evidence="6" type="ORF">EHN07_03485</name>
</gene>
<evidence type="ECO:0000313" key="6">
    <source>
        <dbReference type="EMBL" id="RPH30187.1"/>
    </source>
</evidence>
<dbReference type="Gene3D" id="2.102.10.10">
    <property type="entry name" value="Rieske [2Fe-2S] iron-sulphur domain"/>
    <property type="match status" value="1"/>
</dbReference>
<evidence type="ECO:0000256" key="3">
    <source>
        <dbReference type="ARBA" id="ARBA00023004"/>
    </source>
</evidence>
<dbReference type="CDD" id="cd03467">
    <property type="entry name" value="Rieske"/>
    <property type="match status" value="1"/>
</dbReference>
<dbReference type="RefSeq" id="WP_124022814.1">
    <property type="nucleotide sequence ID" value="NZ_RPOH01000010.1"/>
</dbReference>
<dbReference type="InterPro" id="IPR036922">
    <property type="entry name" value="Rieske_2Fe-2S_sf"/>
</dbReference>
<dbReference type="SUPFAM" id="SSF50022">
    <property type="entry name" value="ISP domain"/>
    <property type="match status" value="1"/>
</dbReference>
<comment type="caution">
    <text evidence="6">The sequence shown here is derived from an EMBL/GenBank/DDBJ whole genome shotgun (WGS) entry which is preliminary data.</text>
</comment>
<dbReference type="AlphaFoldDB" id="A0A3N5DRL1"/>
<dbReference type="PANTHER" id="PTHR40261:SF1">
    <property type="entry name" value="RIESKE DOMAIN-CONTAINING PROTEIN"/>
    <property type="match status" value="1"/>
</dbReference>
<keyword evidence="7" id="KW-1185">Reference proteome</keyword>
<dbReference type="OrthoDB" id="9794779at2"/>
<evidence type="ECO:0000256" key="1">
    <source>
        <dbReference type="ARBA" id="ARBA00022714"/>
    </source>
</evidence>
<keyword evidence="2" id="KW-0479">Metal-binding</keyword>
<organism evidence="6 7">
    <name type="scientific">Buttiauxella warmboldiae</name>
    <dbReference type="NCBI Taxonomy" id="82993"/>
    <lineage>
        <taxon>Bacteria</taxon>
        <taxon>Pseudomonadati</taxon>
        <taxon>Pseudomonadota</taxon>
        <taxon>Gammaproteobacteria</taxon>
        <taxon>Enterobacterales</taxon>
        <taxon>Enterobacteriaceae</taxon>
        <taxon>Buttiauxella</taxon>
    </lineage>
</organism>
<dbReference type="PANTHER" id="PTHR40261">
    <property type="match status" value="1"/>
</dbReference>
<dbReference type="PROSITE" id="PS51296">
    <property type="entry name" value="RIESKE"/>
    <property type="match status" value="1"/>
</dbReference>
<dbReference type="Proteomes" id="UP000268615">
    <property type="component" value="Unassembled WGS sequence"/>
</dbReference>
<evidence type="ECO:0000256" key="4">
    <source>
        <dbReference type="ARBA" id="ARBA00023014"/>
    </source>
</evidence>
<accession>A0A3N5DRL1</accession>
<protein>
    <submittedName>
        <fullName evidence="6">Rieske (2Fe-2S) protein</fullName>
    </submittedName>
</protein>
<feature type="domain" description="Rieske" evidence="5">
    <location>
        <begin position="5"/>
        <end position="104"/>
    </location>
</feature>
<name>A0A3N5DRL1_9ENTR</name>
<evidence type="ECO:0000313" key="7">
    <source>
        <dbReference type="Proteomes" id="UP000268615"/>
    </source>
</evidence>
<dbReference type="GO" id="GO:0046872">
    <property type="term" value="F:metal ion binding"/>
    <property type="evidence" value="ECO:0007669"/>
    <property type="project" value="UniProtKB-KW"/>
</dbReference>
<dbReference type="InterPro" id="IPR017941">
    <property type="entry name" value="Rieske_2Fe-2S"/>
</dbReference>
<dbReference type="EMBL" id="RPOH01000010">
    <property type="protein sequence ID" value="RPH30187.1"/>
    <property type="molecule type" value="Genomic_DNA"/>
</dbReference>
<proteinExistence type="predicted"/>
<sequence>MSQSIPLCLADSLREGQARGFDPDNSGQATVIALRYRGEIFLWRNVCPHLGTPMNWRRDAFMDPAGEKLVCFAHGAIFEPDSGLCIQGACLGQRLTELNGYIDARGWLMLTESDKYETGNAK</sequence>
<keyword evidence="1" id="KW-0001">2Fe-2S</keyword>
<evidence type="ECO:0000259" key="5">
    <source>
        <dbReference type="PROSITE" id="PS51296"/>
    </source>
</evidence>
<keyword evidence="4" id="KW-0411">Iron-sulfur</keyword>